<dbReference type="PANTHER" id="PTHR30283:SF4">
    <property type="entry name" value="PEROXIDE STRESS RESISTANCE PROTEIN YAAA"/>
    <property type="match status" value="1"/>
</dbReference>
<accession>A0ABT4VD98</accession>
<sequence length="253" mass="29289">MIILLSPSEKKELTHKNEIPHIDGFYKEFLTKDIARIVENYIKCLRENSEGEISKMLGVKHIVLDELVLLQNINNTPLLQAIERYSGVAFKALGYESLNKKEKEYINGRVFIFSNLFGILRACDLIPYYDLKQGEGFACGEYTFKTKDIYANNAKNYIEELKTQSNFVLDLRAGFYQKCLKLPQDFKICELNFIKNGKSVSHYAKHYRGLLLRECARNNIQTFDSIKYLKLEGLEIINIEESGQKLSITYNLV</sequence>
<evidence type="ECO:0000313" key="2">
    <source>
        <dbReference type="Proteomes" id="UP001210261"/>
    </source>
</evidence>
<gene>
    <name evidence="1" type="ORF">PF021_03185</name>
</gene>
<reference evidence="1 2" key="1">
    <citation type="submission" date="2023-01" db="EMBL/GenBank/DDBJ databases">
        <title>Description of Helicobacter ibis sp. nov. isolated from faecal droppings of black-faced ibis (Theristicus melanopis).</title>
        <authorList>
            <person name="Lopez-Cantillo M."/>
            <person name="Vidal-Veuthey B."/>
            <person name="Mella A."/>
            <person name="De La Haba R."/>
            <person name="Collado L."/>
        </authorList>
    </citation>
    <scope>NUCLEOTIDE SEQUENCE [LARGE SCALE GENOMIC DNA]</scope>
    <source>
        <strain evidence="1 2">A82</strain>
    </source>
</reference>
<evidence type="ECO:0000313" key="1">
    <source>
        <dbReference type="EMBL" id="MDA3968675.1"/>
    </source>
</evidence>
<dbReference type="PANTHER" id="PTHR30283">
    <property type="entry name" value="PEROXIDE STRESS RESPONSE PROTEIN YAAA"/>
    <property type="match status" value="1"/>
</dbReference>
<dbReference type="InterPro" id="IPR005583">
    <property type="entry name" value="YaaA"/>
</dbReference>
<protein>
    <submittedName>
        <fullName evidence="1">YaaA family protein</fullName>
    </submittedName>
</protein>
<proteinExistence type="predicted"/>
<comment type="caution">
    <text evidence="1">The sequence shown here is derived from an EMBL/GenBank/DDBJ whole genome shotgun (WGS) entry which is preliminary data.</text>
</comment>
<dbReference type="Proteomes" id="UP001210261">
    <property type="component" value="Unassembled WGS sequence"/>
</dbReference>
<name>A0ABT4VD98_9HELI</name>
<dbReference type="Pfam" id="PF03883">
    <property type="entry name" value="H2O2_YaaD"/>
    <property type="match status" value="1"/>
</dbReference>
<dbReference type="EMBL" id="JAQHXR010000001">
    <property type="protein sequence ID" value="MDA3968675.1"/>
    <property type="molecule type" value="Genomic_DNA"/>
</dbReference>
<dbReference type="RefSeq" id="WP_271020951.1">
    <property type="nucleotide sequence ID" value="NZ_JAQHXR010000001.1"/>
</dbReference>
<keyword evidence="2" id="KW-1185">Reference proteome</keyword>
<organism evidence="1 2">
    <name type="scientific">Helicobacter ibis</name>
    <dbReference type="NCBI Taxonomy" id="2962633"/>
    <lineage>
        <taxon>Bacteria</taxon>
        <taxon>Pseudomonadati</taxon>
        <taxon>Campylobacterota</taxon>
        <taxon>Epsilonproteobacteria</taxon>
        <taxon>Campylobacterales</taxon>
        <taxon>Helicobacteraceae</taxon>
        <taxon>Helicobacter</taxon>
    </lineage>
</organism>